<dbReference type="PROSITE" id="PS00080">
    <property type="entry name" value="MULTICOPPER_OXIDASE2"/>
    <property type="match status" value="1"/>
</dbReference>
<reference evidence="6 7" key="1">
    <citation type="submission" date="2024-03" db="EMBL/GenBank/DDBJ databases">
        <title>Actinomycetospora sp. OC33-EN08, a novel actinomycete isolated from wild orchid (Aerides multiflora).</title>
        <authorList>
            <person name="Suriyachadkun C."/>
        </authorList>
    </citation>
    <scope>NUCLEOTIDE SEQUENCE [LARGE SCALE GENOMIC DNA]</scope>
    <source>
        <strain evidence="6 7">OC33-EN08</strain>
    </source>
</reference>
<dbReference type="InterPro" id="IPR008972">
    <property type="entry name" value="Cupredoxin"/>
</dbReference>
<evidence type="ECO:0000256" key="3">
    <source>
        <dbReference type="ARBA" id="ARBA00023008"/>
    </source>
</evidence>
<keyword evidence="3" id="KW-0186">Copper</keyword>
<dbReference type="Pfam" id="PF07731">
    <property type="entry name" value="Cu-oxidase_2"/>
    <property type="match status" value="1"/>
</dbReference>
<dbReference type="CDD" id="cd04202">
    <property type="entry name" value="CuRO_D2_2dMcoN_like"/>
    <property type="match status" value="1"/>
</dbReference>
<evidence type="ECO:0000256" key="1">
    <source>
        <dbReference type="ARBA" id="ARBA00022723"/>
    </source>
</evidence>
<keyword evidence="2" id="KW-0560">Oxidoreductase</keyword>
<feature type="domain" description="Plastocyanin-like" evidence="4">
    <location>
        <begin position="363"/>
        <end position="464"/>
    </location>
</feature>
<dbReference type="EMBL" id="JBBEGN010000001">
    <property type="protein sequence ID" value="MEJ2866216.1"/>
    <property type="molecule type" value="Genomic_DNA"/>
</dbReference>
<dbReference type="Pfam" id="PF07732">
    <property type="entry name" value="Cu-oxidase_3"/>
    <property type="match status" value="1"/>
</dbReference>
<gene>
    <name evidence="6" type="ORF">WCD74_00475</name>
</gene>
<dbReference type="Proteomes" id="UP001385809">
    <property type="component" value="Unassembled WGS sequence"/>
</dbReference>
<feature type="domain" description="Plastocyanin-like" evidence="5">
    <location>
        <begin position="100"/>
        <end position="203"/>
    </location>
</feature>
<evidence type="ECO:0000259" key="4">
    <source>
        <dbReference type="Pfam" id="PF07731"/>
    </source>
</evidence>
<keyword evidence="1" id="KW-0479">Metal-binding</keyword>
<organism evidence="6 7">
    <name type="scientific">Actinomycetospora aurantiaca</name>
    <dbReference type="NCBI Taxonomy" id="3129233"/>
    <lineage>
        <taxon>Bacteria</taxon>
        <taxon>Bacillati</taxon>
        <taxon>Actinomycetota</taxon>
        <taxon>Actinomycetes</taxon>
        <taxon>Pseudonocardiales</taxon>
        <taxon>Pseudonocardiaceae</taxon>
        <taxon>Actinomycetospora</taxon>
    </lineage>
</organism>
<dbReference type="InterPro" id="IPR011707">
    <property type="entry name" value="Cu-oxidase-like_N"/>
</dbReference>
<evidence type="ECO:0000313" key="7">
    <source>
        <dbReference type="Proteomes" id="UP001385809"/>
    </source>
</evidence>
<sequence>MLTGTRPAAPVVTRDRRRRRRTVVALLATLAVLAPVAWFWAASLPAGSWSVAEMGVPDGGGGPVGHAAHDMAMPGRSVDTLRLPADVPVDVQVTLVARADGSGYTLNGQRPGPEIRAVAGQVVAVRLVNADVARGITLHWHGMDVPNGDDGVAGVTQDAVLPGGEFVYRFRADQVGSYWYHSHQVADEQVRGGLFGSLVVVPPGGVGAEATALVHLFGGRRTVNGVPGDVAVPAAAGQTMRVRVTNTDDGPMRAWSGSPYRVLAVDGTDVHDPTPVSGAAVLVTAGGRADLEVTAPARVELGGAAVVVGGGGPPAPVPSGTVDLLRYGSPAPLGFDPGAPTRIFDYAIGRRPGFIGGVPGLYWTINGRMYPDIPMFTVAEGDVVRMRLSNSSGEVHPMHLHGHHAVVLARDGVPATGSPWWIDSLDVPDGATYDVAFVADNPGVWMDHCHNLTHPKQGLVAHLMYDGVTTPYRAGPDTPNDPE</sequence>
<dbReference type="InterPro" id="IPR002355">
    <property type="entry name" value="Cu_oxidase_Cu_BS"/>
</dbReference>
<dbReference type="CDD" id="cd04206">
    <property type="entry name" value="CuRO_1_LCC_like"/>
    <property type="match status" value="1"/>
</dbReference>
<dbReference type="Gene3D" id="2.60.40.420">
    <property type="entry name" value="Cupredoxins - blue copper proteins"/>
    <property type="match status" value="3"/>
</dbReference>
<dbReference type="InterPro" id="IPR045087">
    <property type="entry name" value="Cu-oxidase_fam"/>
</dbReference>
<keyword evidence="7" id="KW-1185">Reference proteome</keyword>
<protein>
    <submittedName>
        <fullName evidence="6">Multicopper oxidase family protein</fullName>
    </submittedName>
</protein>
<dbReference type="PANTHER" id="PTHR11709">
    <property type="entry name" value="MULTI-COPPER OXIDASE"/>
    <property type="match status" value="1"/>
</dbReference>
<comment type="caution">
    <text evidence="6">The sequence shown here is derived from an EMBL/GenBank/DDBJ whole genome shotgun (WGS) entry which is preliminary data.</text>
</comment>
<accession>A0ABU8MG87</accession>
<evidence type="ECO:0000259" key="5">
    <source>
        <dbReference type="Pfam" id="PF07732"/>
    </source>
</evidence>
<proteinExistence type="predicted"/>
<evidence type="ECO:0000313" key="6">
    <source>
        <dbReference type="EMBL" id="MEJ2866216.1"/>
    </source>
</evidence>
<dbReference type="SUPFAM" id="SSF49503">
    <property type="entry name" value="Cupredoxins"/>
    <property type="match status" value="3"/>
</dbReference>
<dbReference type="PANTHER" id="PTHR11709:SF394">
    <property type="entry name" value="FI03373P-RELATED"/>
    <property type="match status" value="1"/>
</dbReference>
<dbReference type="InterPro" id="IPR011706">
    <property type="entry name" value="Cu-oxidase_C"/>
</dbReference>
<dbReference type="RefSeq" id="WP_337692843.1">
    <property type="nucleotide sequence ID" value="NZ_JBBEGN010000001.1"/>
</dbReference>
<name>A0ABU8MG87_9PSEU</name>
<evidence type="ECO:0000256" key="2">
    <source>
        <dbReference type="ARBA" id="ARBA00023002"/>
    </source>
</evidence>